<accession>A0A3R5UWB7</accession>
<dbReference type="PIRSF" id="PIRSF009320">
    <property type="entry name" value="Nuc_binding_HP_1000"/>
    <property type="match status" value="1"/>
</dbReference>
<evidence type="ECO:0000259" key="1">
    <source>
        <dbReference type="Pfam" id="PF13614"/>
    </source>
</evidence>
<dbReference type="PANTHER" id="PTHR13696">
    <property type="entry name" value="P-LOOP CONTAINING NUCLEOSIDE TRIPHOSPHATE HYDROLASE"/>
    <property type="match status" value="1"/>
</dbReference>
<dbReference type="Pfam" id="PF13614">
    <property type="entry name" value="AAA_31"/>
    <property type="match status" value="1"/>
</dbReference>
<dbReference type="RefSeq" id="WP_128467593.1">
    <property type="nucleotide sequence ID" value="NZ_CP035108.1"/>
</dbReference>
<protein>
    <submittedName>
        <fullName evidence="2">ParA family protein</fullName>
    </submittedName>
</protein>
<dbReference type="OrthoDB" id="9815116at2"/>
<dbReference type="PANTHER" id="PTHR13696:SF52">
    <property type="entry name" value="PARA FAMILY PROTEIN CT_582"/>
    <property type="match status" value="1"/>
</dbReference>
<dbReference type="SUPFAM" id="SSF52540">
    <property type="entry name" value="P-loop containing nucleoside triphosphate hydrolases"/>
    <property type="match status" value="1"/>
</dbReference>
<dbReference type="InterPro" id="IPR025669">
    <property type="entry name" value="AAA_dom"/>
</dbReference>
<dbReference type="InterPro" id="IPR050678">
    <property type="entry name" value="DNA_Partitioning_ATPase"/>
</dbReference>
<dbReference type="Proteomes" id="UP000287502">
    <property type="component" value="Chromosome"/>
</dbReference>
<feature type="domain" description="AAA" evidence="1">
    <location>
        <begin position="3"/>
        <end position="177"/>
    </location>
</feature>
<dbReference type="AlphaFoldDB" id="A0A3R5UWB7"/>
<gene>
    <name evidence="2" type="ORF">EP073_12985</name>
</gene>
<dbReference type="KEGG" id="gtl:EP073_12985"/>
<dbReference type="CDD" id="cd02042">
    <property type="entry name" value="ParAB_family"/>
    <property type="match status" value="1"/>
</dbReference>
<keyword evidence="3" id="KW-1185">Reference proteome</keyword>
<sequence>MGKIIAIANQKGGVGKTTTAINLGSSLAFAEAKVLLVDMDPQGNASSGIGFETKGEYASVYDVLIGNADIEEAIVPSKVDNLDLLPSHINLTAAEVELVTALSRETRLKKHLEKIKDKYKVILIDCPPSLGLLTVNALTAADSVLIPLQCEYYAMEGLGQLLNTIRLIRESLNEDLALEGILLTMYDPRNNLSKEVMTQIEEFFSESMFRTIVPRNVRLSEAPSFGMSIIEYDIKSKGAASYIDLAKEILPRL</sequence>
<organism evidence="2 3">
    <name type="scientific">Geovibrio thiophilus</name>
    <dbReference type="NCBI Taxonomy" id="139438"/>
    <lineage>
        <taxon>Bacteria</taxon>
        <taxon>Pseudomonadati</taxon>
        <taxon>Deferribacterota</taxon>
        <taxon>Deferribacteres</taxon>
        <taxon>Deferribacterales</taxon>
        <taxon>Geovibrionaceae</taxon>
        <taxon>Geovibrio</taxon>
    </lineage>
</organism>
<evidence type="ECO:0000313" key="3">
    <source>
        <dbReference type="Proteomes" id="UP000287502"/>
    </source>
</evidence>
<evidence type="ECO:0000313" key="2">
    <source>
        <dbReference type="EMBL" id="QAR34288.1"/>
    </source>
</evidence>
<dbReference type="Gene3D" id="3.40.50.300">
    <property type="entry name" value="P-loop containing nucleotide triphosphate hydrolases"/>
    <property type="match status" value="1"/>
</dbReference>
<proteinExistence type="predicted"/>
<dbReference type="EMBL" id="CP035108">
    <property type="protein sequence ID" value="QAR34288.1"/>
    <property type="molecule type" value="Genomic_DNA"/>
</dbReference>
<dbReference type="FunFam" id="3.40.50.300:FF:000285">
    <property type="entry name" value="Sporulation initiation inhibitor Soj"/>
    <property type="match status" value="1"/>
</dbReference>
<dbReference type="InterPro" id="IPR027417">
    <property type="entry name" value="P-loop_NTPase"/>
</dbReference>
<reference evidence="2 3" key="1">
    <citation type="submission" date="2019-01" db="EMBL/GenBank/DDBJ databases">
        <title>Geovibrio thiophilus DSM 11263, complete genome.</title>
        <authorList>
            <person name="Spring S."/>
            <person name="Bunk B."/>
            <person name="Sproer C."/>
        </authorList>
    </citation>
    <scope>NUCLEOTIDE SEQUENCE [LARGE SCALE GENOMIC DNA]</scope>
    <source>
        <strain evidence="2 3">DSM 11263</strain>
    </source>
</reference>
<name>A0A3R5UWB7_9BACT</name>